<dbReference type="InterPro" id="IPR047817">
    <property type="entry name" value="ABC2_TM_bact-type"/>
</dbReference>
<evidence type="ECO:0000256" key="1">
    <source>
        <dbReference type="ARBA" id="ARBA00004429"/>
    </source>
</evidence>
<evidence type="ECO:0000259" key="11">
    <source>
        <dbReference type="PROSITE" id="PS51012"/>
    </source>
</evidence>
<accession>A0A6M5YVU0</accession>
<dbReference type="RefSeq" id="WP_171473306.1">
    <property type="nucleotide sequence ID" value="NZ_CP053452.2"/>
</dbReference>
<evidence type="ECO:0000256" key="9">
    <source>
        <dbReference type="RuleBase" id="RU361157"/>
    </source>
</evidence>
<comment type="similarity">
    <text evidence="2 9">Belongs to the ABC-2 integral membrane protein family.</text>
</comment>
<dbReference type="KEGG" id="ftj:FTUN_5628"/>
<feature type="transmembrane region" description="Helical" evidence="9">
    <location>
        <begin position="174"/>
        <end position="200"/>
    </location>
</feature>
<keyword evidence="4 9" id="KW-1003">Cell membrane</keyword>
<feature type="transmembrane region" description="Helical" evidence="9">
    <location>
        <begin position="207"/>
        <end position="227"/>
    </location>
</feature>
<name>A0A6M5YVU0_9BACT</name>
<feature type="transmembrane region" description="Helical" evidence="9">
    <location>
        <begin position="63"/>
        <end position="86"/>
    </location>
</feature>
<dbReference type="PANTHER" id="PTHR30413">
    <property type="entry name" value="INNER MEMBRANE TRANSPORT PERMEASE"/>
    <property type="match status" value="1"/>
</dbReference>
<reference evidence="13" key="1">
    <citation type="submission" date="2020-05" db="EMBL/GenBank/DDBJ databases">
        <title>Frigoriglobus tundricola gen. nov., sp. nov., a psychrotolerant cellulolytic planctomycete of the family Gemmataceae with two divergent copies of 16S rRNA gene.</title>
        <authorList>
            <person name="Kulichevskaya I.S."/>
            <person name="Ivanova A.A."/>
            <person name="Naumoff D.G."/>
            <person name="Beletsky A.V."/>
            <person name="Rijpstra W.I.C."/>
            <person name="Sinninghe Damste J.S."/>
            <person name="Mardanov A.V."/>
            <person name="Ravin N.V."/>
            <person name="Dedysh S.N."/>
        </authorList>
    </citation>
    <scope>NUCLEOTIDE SEQUENCE [LARGE SCALE GENOMIC DNA]</scope>
    <source>
        <strain evidence="13">PL17</strain>
    </source>
</reference>
<protein>
    <recommendedName>
        <fullName evidence="9">Transport permease protein</fullName>
    </recommendedName>
</protein>
<dbReference type="GO" id="GO:0015920">
    <property type="term" value="P:lipopolysaccharide transport"/>
    <property type="evidence" value="ECO:0007669"/>
    <property type="project" value="TreeGrafter"/>
</dbReference>
<keyword evidence="5" id="KW-0997">Cell inner membrane</keyword>
<keyword evidence="13" id="KW-1185">Reference proteome</keyword>
<dbReference type="EMBL" id="CP053452">
    <property type="protein sequence ID" value="QJW98048.1"/>
    <property type="molecule type" value="Genomic_DNA"/>
</dbReference>
<feature type="domain" description="ABC transmembrane type-2" evidence="11">
    <location>
        <begin position="65"/>
        <end position="286"/>
    </location>
</feature>
<evidence type="ECO:0000313" key="12">
    <source>
        <dbReference type="EMBL" id="QJW98048.1"/>
    </source>
</evidence>
<dbReference type="PROSITE" id="PS51012">
    <property type="entry name" value="ABC_TM2"/>
    <property type="match status" value="1"/>
</dbReference>
<dbReference type="InterPro" id="IPR000412">
    <property type="entry name" value="ABC_2_transport"/>
</dbReference>
<evidence type="ECO:0000256" key="2">
    <source>
        <dbReference type="ARBA" id="ARBA00007783"/>
    </source>
</evidence>
<keyword evidence="8 9" id="KW-0472">Membrane</keyword>
<comment type="subcellular location">
    <subcellularLocation>
        <location evidence="1">Cell inner membrane</location>
        <topology evidence="1">Multi-pass membrane protein</topology>
    </subcellularLocation>
    <subcellularLocation>
        <location evidence="9">Cell membrane</location>
        <topology evidence="9">Multi-pass membrane protein</topology>
    </subcellularLocation>
</comment>
<keyword evidence="6 9" id="KW-0812">Transmembrane</keyword>
<keyword evidence="7 9" id="KW-1133">Transmembrane helix</keyword>
<feature type="compositionally biased region" description="Pro residues" evidence="10">
    <location>
        <begin position="7"/>
        <end position="20"/>
    </location>
</feature>
<dbReference type="Proteomes" id="UP000503447">
    <property type="component" value="Chromosome"/>
</dbReference>
<feature type="transmembrane region" description="Helical" evidence="9">
    <location>
        <begin position="98"/>
        <end position="117"/>
    </location>
</feature>
<proteinExistence type="inferred from homology"/>
<dbReference type="AlphaFoldDB" id="A0A6M5YVU0"/>
<evidence type="ECO:0000256" key="7">
    <source>
        <dbReference type="ARBA" id="ARBA00022989"/>
    </source>
</evidence>
<evidence type="ECO:0000256" key="6">
    <source>
        <dbReference type="ARBA" id="ARBA00022692"/>
    </source>
</evidence>
<dbReference type="GO" id="GO:0140359">
    <property type="term" value="F:ABC-type transporter activity"/>
    <property type="evidence" value="ECO:0007669"/>
    <property type="project" value="InterPro"/>
</dbReference>
<evidence type="ECO:0000256" key="10">
    <source>
        <dbReference type="SAM" id="MobiDB-lite"/>
    </source>
</evidence>
<feature type="transmembrane region" description="Helical" evidence="9">
    <location>
        <begin position="138"/>
        <end position="168"/>
    </location>
</feature>
<evidence type="ECO:0000256" key="3">
    <source>
        <dbReference type="ARBA" id="ARBA00022448"/>
    </source>
</evidence>
<organism evidence="12 13">
    <name type="scientific">Frigoriglobus tundricola</name>
    <dbReference type="NCBI Taxonomy" id="2774151"/>
    <lineage>
        <taxon>Bacteria</taxon>
        <taxon>Pseudomonadati</taxon>
        <taxon>Planctomycetota</taxon>
        <taxon>Planctomycetia</taxon>
        <taxon>Gemmatales</taxon>
        <taxon>Gemmataceae</taxon>
        <taxon>Frigoriglobus</taxon>
    </lineage>
</organism>
<dbReference type="GO" id="GO:0043190">
    <property type="term" value="C:ATP-binding cassette (ABC) transporter complex"/>
    <property type="evidence" value="ECO:0007669"/>
    <property type="project" value="InterPro"/>
</dbReference>
<evidence type="ECO:0000313" key="13">
    <source>
        <dbReference type="Proteomes" id="UP000503447"/>
    </source>
</evidence>
<feature type="region of interest" description="Disordered" evidence="10">
    <location>
        <begin position="1"/>
        <end position="24"/>
    </location>
</feature>
<evidence type="ECO:0000256" key="4">
    <source>
        <dbReference type="ARBA" id="ARBA00022475"/>
    </source>
</evidence>
<sequence length="294" mass="31352">MIETPATPGPAAPAARPPEPAPRRTVIEPPAGWQLIDLGELWRFRELVFFLIWRDVKVRYKQAALGIAWAVLQPALLMAVFSVFLGQLGGLSGGETPYPLFVLAGLIAWTFFSAAVGQAGGSVIGSERLITKIYFPRLAVPFAAVGAAAFDFAISLGLLGVVMAAYGYPPSWQIVFAPLAFGVLLTAATGLGTLLAALTVTYRDFRFVTPFLIQVGMYATPTIYMMVPADPSDGLRLWLALNPLVAPIAAFRACVLGGPVPWGGLALSAGAAAALFVFGCLYFRKVEDEFADRI</sequence>
<dbReference type="PANTHER" id="PTHR30413:SF8">
    <property type="entry name" value="TRANSPORT PERMEASE PROTEIN"/>
    <property type="match status" value="1"/>
</dbReference>
<dbReference type="Pfam" id="PF01061">
    <property type="entry name" value="ABC2_membrane"/>
    <property type="match status" value="1"/>
</dbReference>
<evidence type="ECO:0000256" key="5">
    <source>
        <dbReference type="ARBA" id="ARBA00022519"/>
    </source>
</evidence>
<evidence type="ECO:0000256" key="8">
    <source>
        <dbReference type="ARBA" id="ARBA00023136"/>
    </source>
</evidence>
<gene>
    <name evidence="12" type="ORF">FTUN_5628</name>
</gene>
<keyword evidence="3 9" id="KW-0813">Transport</keyword>
<feature type="transmembrane region" description="Helical" evidence="9">
    <location>
        <begin position="262"/>
        <end position="283"/>
    </location>
</feature>
<dbReference type="PRINTS" id="PR00164">
    <property type="entry name" value="ABC2TRNSPORT"/>
</dbReference>
<dbReference type="InterPro" id="IPR013525">
    <property type="entry name" value="ABC2_TM"/>
</dbReference>